<reference evidence="2" key="1">
    <citation type="submission" date="2020-11" db="EMBL/GenBank/DDBJ databases">
        <title>Nocardia NEAU-351.nov., a novel actinomycete isolated from the cow dung.</title>
        <authorList>
            <person name="Zhang X."/>
        </authorList>
    </citation>
    <scope>NUCLEOTIDE SEQUENCE</scope>
    <source>
        <strain evidence="2">NEAU-351</strain>
    </source>
</reference>
<dbReference type="SUPFAM" id="SSF53335">
    <property type="entry name" value="S-adenosyl-L-methionine-dependent methyltransferases"/>
    <property type="match status" value="1"/>
</dbReference>
<comment type="caution">
    <text evidence="2">The sequence shown here is derived from an EMBL/GenBank/DDBJ whole genome shotgun (WGS) entry which is preliminary data.</text>
</comment>
<protein>
    <submittedName>
        <fullName evidence="2">Methyltransferase domain-containing protein</fullName>
    </submittedName>
</protein>
<accession>A0A931N525</accession>
<dbReference type="Pfam" id="PF08241">
    <property type="entry name" value="Methyltransf_11"/>
    <property type="match status" value="1"/>
</dbReference>
<evidence type="ECO:0000313" key="2">
    <source>
        <dbReference type="EMBL" id="MBH0778911.1"/>
    </source>
</evidence>
<dbReference type="InterPro" id="IPR029063">
    <property type="entry name" value="SAM-dependent_MTases_sf"/>
</dbReference>
<proteinExistence type="predicted"/>
<evidence type="ECO:0000259" key="1">
    <source>
        <dbReference type="Pfam" id="PF08241"/>
    </source>
</evidence>
<organism evidence="2 3">
    <name type="scientific">Nocardia bovistercoris</name>
    <dbReference type="NCBI Taxonomy" id="2785916"/>
    <lineage>
        <taxon>Bacteria</taxon>
        <taxon>Bacillati</taxon>
        <taxon>Actinomycetota</taxon>
        <taxon>Actinomycetes</taxon>
        <taxon>Mycobacteriales</taxon>
        <taxon>Nocardiaceae</taxon>
        <taxon>Nocardia</taxon>
    </lineage>
</organism>
<keyword evidence="2" id="KW-0489">Methyltransferase</keyword>
<gene>
    <name evidence="2" type="ORF">IT779_21770</name>
</gene>
<dbReference type="RefSeq" id="WP_196151240.1">
    <property type="nucleotide sequence ID" value="NZ_JADMLG010000009.1"/>
</dbReference>
<feature type="domain" description="Methyltransferase type 11" evidence="1">
    <location>
        <begin position="56"/>
        <end position="155"/>
    </location>
</feature>
<dbReference type="Proteomes" id="UP000655751">
    <property type="component" value="Unassembled WGS sequence"/>
</dbReference>
<dbReference type="Gene3D" id="3.40.50.150">
    <property type="entry name" value="Vaccinia Virus protein VP39"/>
    <property type="match status" value="1"/>
</dbReference>
<dbReference type="GO" id="GO:0032259">
    <property type="term" value="P:methylation"/>
    <property type="evidence" value="ECO:0007669"/>
    <property type="project" value="UniProtKB-KW"/>
</dbReference>
<keyword evidence="3" id="KW-1185">Reference proteome</keyword>
<keyword evidence="2" id="KW-0808">Transferase</keyword>
<name>A0A931N525_9NOCA</name>
<evidence type="ECO:0000313" key="3">
    <source>
        <dbReference type="Proteomes" id="UP000655751"/>
    </source>
</evidence>
<dbReference type="EMBL" id="JADMLG010000009">
    <property type="protein sequence ID" value="MBH0778911.1"/>
    <property type="molecule type" value="Genomic_DNA"/>
</dbReference>
<dbReference type="GO" id="GO:0008757">
    <property type="term" value="F:S-adenosylmethionine-dependent methyltransferase activity"/>
    <property type="evidence" value="ECO:0007669"/>
    <property type="project" value="InterPro"/>
</dbReference>
<dbReference type="InterPro" id="IPR013216">
    <property type="entry name" value="Methyltransf_11"/>
</dbReference>
<sequence>MSGIRDRVLSTLAGQLGRPHGLFGKGVAHFLNLGNKAMIESSVRAADPAHGARVADIGFGGGVGLTLLLDAVGADGVVHGVEVATDMLTRARAAHTAPITAGRLTLTEGSMTSLPLETDSLDAAITVNTIYFVPDLDTAATELARVIRPGGTAVIGIGDPDTMSRIPLTRYGFTLRPVPDVIAALERAGCKVEHRPVAHKPIPYHLLIARPN</sequence>
<dbReference type="AlphaFoldDB" id="A0A931N525"/>